<evidence type="ECO:0000259" key="13">
    <source>
        <dbReference type="PROSITE" id="PS51448"/>
    </source>
</evidence>
<dbReference type="InterPro" id="IPR030459">
    <property type="entry name" value="Glyco_hydro_31_CS"/>
</dbReference>
<gene>
    <name evidence="14" type="primary">LOC107755676</name>
</gene>
<name>A0A673NQY7_9TELE</name>
<reference evidence="14" key="1">
    <citation type="submission" date="2025-08" db="UniProtKB">
        <authorList>
            <consortium name="Ensembl"/>
        </authorList>
    </citation>
    <scope>IDENTIFICATION</scope>
</reference>
<comment type="catalytic activity">
    <reaction evidence="1">
        <text>Hydrolysis of terminal, non-reducing (1-&gt;4)-linked alpha-D-glucose residues with release of alpha-D-glucose.</text>
        <dbReference type="EC" id="3.2.1.20"/>
    </reaction>
</comment>
<evidence type="ECO:0000256" key="11">
    <source>
        <dbReference type="ARBA" id="ARBA00041343"/>
    </source>
</evidence>
<dbReference type="SUPFAM" id="SSF51445">
    <property type="entry name" value="(Trans)glycosidases"/>
    <property type="match status" value="2"/>
</dbReference>
<dbReference type="GO" id="GO:0005975">
    <property type="term" value="P:carbohydrate metabolic process"/>
    <property type="evidence" value="ECO:0007669"/>
    <property type="project" value="InterPro"/>
</dbReference>
<evidence type="ECO:0000313" key="14">
    <source>
        <dbReference type="Ensembl" id="ENSSRHP00000104297.1"/>
    </source>
</evidence>
<dbReference type="PANTHER" id="PTHR22762">
    <property type="entry name" value="ALPHA-GLUCOSIDASE"/>
    <property type="match status" value="1"/>
</dbReference>
<feature type="domain" description="P-type" evidence="13">
    <location>
        <begin position="74"/>
        <end position="119"/>
    </location>
</feature>
<dbReference type="PROSITE" id="PS51448">
    <property type="entry name" value="P_TREFOIL_2"/>
    <property type="match status" value="2"/>
</dbReference>
<keyword evidence="6" id="KW-0378">Hydrolase</keyword>
<reference evidence="14" key="2">
    <citation type="submission" date="2025-09" db="UniProtKB">
        <authorList>
            <consortium name="Ensembl"/>
        </authorList>
    </citation>
    <scope>IDENTIFICATION</scope>
</reference>
<dbReference type="InterPro" id="IPR030458">
    <property type="entry name" value="Glyco_hydro_31_AS"/>
</dbReference>
<organism evidence="14 15">
    <name type="scientific">Sinocyclocheilus rhinocerous</name>
    <dbReference type="NCBI Taxonomy" id="307959"/>
    <lineage>
        <taxon>Eukaryota</taxon>
        <taxon>Metazoa</taxon>
        <taxon>Chordata</taxon>
        <taxon>Craniata</taxon>
        <taxon>Vertebrata</taxon>
        <taxon>Euteleostomi</taxon>
        <taxon>Actinopterygii</taxon>
        <taxon>Neopterygii</taxon>
        <taxon>Teleostei</taxon>
        <taxon>Ostariophysi</taxon>
        <taxon>Cypriniformes</taxon>
        <taxon>Cyprinidae</taxon>
        <taxon>Cyprininae</taxon>
        <taxon>Sinocyclocheilus</taxon>
    </lineage>
</organism>
<dbReference type="InterPro" id="IPR048395">
    <property type="entry name" value="Glyco_hydro_31_C"/>
</dbReference>
<comment type="caution">
    <text evidence="12">Lacks conserved residue(s) required for the propagation of feature annotation.</text>
</comment>
<evidence type="ECO:0000256" key="3">
    <source>
        <dbReference type="ARBA" id="ARBA00007806"/>
    </source>
</evidence>
<dbReference type="SMART" id="SM00018">
    <property type="entry name" value="PD"/>
    <property type="match status" value="2"/>
</dbReference>
<dbReference type="InterPro" id="IPR000519">
    <property type="entry name" value="P_trefoil_dom"/>
</dbReference>
<evidence type="ECO:0000256" key="7">
    <source>
        <dbReference type="ARBA" id="ARBA00023136"/>
    </source>
</evidence>
<keyword evidence="9" id="KW-0325">Glycoprotein</keyword>
<dbReference type="Pfam" id="PF01055">
    <property type="entry name" value="Glyco_hydro_31_2nd"/>
    <property type="match status" value="2"/>
</dbReference>
<comment type="similarity">
    <text evidence="3">Belongs to the glycosyl hydrolase 31 family.</text>
</comment>
<keyword evidence="5" id="KW-0732">Signal</keyword>
<dbReference type="InterPro" id="IPR025887">
    <property type="entry name" value="Glyco_hydro_31_N_dom"/>
</dbReference>
<dbReference type="CDD" id="cd14752">
    <property type="entry name" value="GH31_N"/>
    <property type="match status" value="3"/>
</dbReference>
<comment type="subcellular location">
    <subcellularLocation>
        <location evidence="2">Membrane</location>
    </subcellularLocation>
</comment>
<dbReference type="Ensembl" id="ENSSRHT00000107097.1">
    <property type="protein sequence ID" value="ENSSRHP00000104297.1"/>
    <property type="gene ID" value="ENSSRHG00000050891.1"/>
</dbReference>
<dbReference type="Gene3D" id="4.10.110.10">
    <property type="entry name" value="Spasmolytic Protein, domain 1"/>
    <property type="match status" value="2"/>
</dbReference>
<dbReference type="Pfam" id="PF21365">
    <property type="entry name" value="Glyco_hydro_31_3rd"/>
    <property type="match status" value="2"/>
</dbReference>
<dbReference type="Proteomes" id="UP000472270">
    <property type="component" value="Unassembled WGS sequence"/>
</dbReference>
<dbReference type="FunFam" id="3.20.20.80:FF:000016">
    <property type="entry name" value="Maltase-glucoamylase, intestinal"/>
    <property type="match status" value="2"/>
</dbReference>
<dbReference type="FunFam" id="2.60.40.1760:FF:000001">
    <property type="entry name" value="Maltase-glucoamylase, intestinal"/>
    <property type="match status" value="2"/>
</dbReference>
<keyword evidence="8" id="KW-1015">Disulfide bond</keyword>
<evidence type="ECO:0000313" key="15">
    <source>
        <dbReference type="Proteomes" id="UP000472270"/>
    </source>
</evidence>
<protein>
    <recommendedName>
        <fullName evidence="4">alpha-glucosidase</fullName>
        <ecNumber evidence="4">3.2.1.20</ecNumber>
    </recommendedName>
    <alternativeName>
        <fullName evidence="11">Maltase</fullName>
    </alternativeName>
</protein>
<dbReference type="InterPro" id="IPR017853">
    <property type="entry name" value="GH"/>
</dbReference>
<proteinExistence type="inferred from homology"/>
<dbReference type="SUPFAM" id="SSF51011">
    <property type="entry name" value="Glycosyl hydrolase domain"/>
    <property type="match status" value="1"/>
</dbReference>
<evidence type="ECO:0000256" key="5">
    <source>
        <dbReference type="ARBA" id="ARBA00022729"/>
    </source>
</evidence>
<keyword evidence="10" id="KW-0326">Glycosidase</keyword>
<dbReference type="PROSITE" id="PS00707">
    <property type="entry name" value="GLYCOSYL_HYDROL_F31_2"/>
    <property type="match status" value="1"/>
</dbReference>
<dbReference type="PANTHER" id="PTHR22762:SF133">
    <property type="entry name" value="P-TYPE DOMAIN-CONTAINING PROTEIN"/>
    <property type="match status" value="1"/>
</dbReference>
<dbReference type="CDD" id="cd06602">
    <property type="entry name" value="GH31_MGAM_SI_GAA"/>
    <property type="match status" value="2"/>
</dbReference>
<evidence type="ECO:0000256" key="1">
    <source>
        <dbReference type="ARBA" id="ARBA00001657"/>
    </source>
</evidence>
<dbReference type="InterPro" id="IPR013780">
    <property type="entry name" value="Glyco_hydro_b"/>
</dbReference>
<dbReference type="CDD" id="cd00111">
    <property type="entry name" value="Trefoil"/>
    <property type="match status" value="2"/>
</dbReference>
<evidence type="ECO:0000256" key="4">
    <source>
        <dbReference type="ARBA" id="ARBA00012741"/>
    </source>
</evidence>
<dbReference type="FunFam" id="2.60.40.1180:FF:000001">
    <property type="entry name" value="Maltase-glucoamylase, intestinal"/>
    <property type="match status" value="1"/>
</dbReference>
<sequence>FLECMVNKYQTYCIPNRTIMDNLFLVTIIDIASLNGENFAIFAIDQEKAFDRVSHFYLFKTLEAFGVGQTAVDMACIPYKLPTCFAKLYCASLQQKCLERACCWSPVDEANVPWCFFSKNHGYSVVSESQPDSTREFSLNLESKKITNLLSIVKLIFYAEMQTENRLRFKITDANQARFEVPHEHVQAPSSPPTGPLKYRLELIQKPFGLKVWRTSPEKLLFDTTIGPLVFADQYLQLSAKLSSHNIYGLGEHVHQTFRHDTDWRTWPIFTRDSFPNGGTHNLYGHYPYFTCLENESGQSFGVFLMNSNAMEVTIQPAPAITYRTIGGVLDFYILVGDTPEAVVDEFTQLIGRPFIPPYWSLGFQLSRWDYGSLDEVKKVVERNRQIGIPYDVQYTDIDYMEDKKIFTYDMEKFKELPQFADYMHENGQKYIVILDPAVSTGKRLNGPYEALDRGHAAKVWVTEPDGNTPLIGEVWPGETVFPDYTNQACVDWWVDEISRFHKEVKHDALWIDMNEVANFVQGSSKGCAENKLNYPPFTPRILDNLMYSKTLCMDAKHKWGNHYDVHSLYGYSMVLATEKEVFKTNRSMVFTRSSFPGVGKYAGHWLGDNAANWNDIKWAIPGMLEFNLFGVPYIGADICGFFDDSPEELCRRWMQVGAFYPFSRNHNAQGYKDQDPAAYGAVSLLVKTSKHYLNIRYTLLPYLYTLFYKAHVNGETVLRPMMHEFYSDSETWGVHNQFLWGAHLLITPVLDPGVENVEAYIPDAIWYDFEKERITDRKEKVNLNLPADKLGLHLRGGAILPAQRPDVTTTYSRRHPMRLIIALDDNNAASGELFWDDGESRVISDLFLLDQDVLTMHVTHNGYTDPNNLKFENITVMGVTGAPVSVLVSDGTTTNALTESQVNYDSTRKVKECSILELGKNYTVNWQDKYRNSRHFDCHPEAGSDQAKCEARGCIWEPSNVPNEPWCYYPDTHGYITSNVVETASGITVDLERNTAFPSQRSQSRDISKLRVEITYLSGKSLRWKIFDPSNARYEVPVPLDLPAMPETEENNRLYRVQINNKPFGIQVIRKDTEEIIWDSAVPGLTFSDQLLEISTLLPSNYVYGFGETEHPIYKHDLNYHKYGLFTKDQPPGYKLNSYGVHPFYMGLEKSKYAHGVLLLNSNAMGEQTTHSLAQLVLNVVIKPVLEYPQPCTFCMSPSSHLIQLTSSLVETARPDVGVSDIGRHTKCAVLRVLHGEIFDPSNARYEVPVPLDLPAMPETEENNRLYRVQINNKPFGIQVIRKDTEEIIWDSAVPGLTFSDQLLEISTLLPSNYVYGFGETEHPIYKHDLNYHKYGLFTKDQPPGYKLNSYGVHPFYMGLEKSKYAHGVLLLNSNAMDVTFLPTPALTYRTVGGILDFYMVMGPTPEAVVQQYTEMIGRPVLPAYWSLGFQLCRYGYSKDAEIADLYRDMKAAKIPYDVQYADIDYMERQMDFTLDKVNFKGLPALVDNMRAEGMRFIFILDPAIAANETKGSYPAFDTGVEKDIFIKWPPELSNDIVWGKVWPDYPNITVDNSLDWDTQVELFRAFVAFPDFFKSSTAEWWAQQIKDFYNNVMKFDGLWIDMNEPATFVHGTVGEKCLGDPALENPPYMPPLESMHRGLNHKTLCMNSEQILADGTRVRHYDVHNLYGWSHTKPTYDALLSATEKRGVVVTRSTYPSSGRWAGHWLGDNYSAWDQLLKSIIGMMEFSIFGIPYTGADICGFFNPAQYEMCLRWMQLGAFYPFSRNHNTINMPRQDPVAWGPEFAAISRDVLNILSSSTHVLCFYDCCLLICHLFCFVKGVSVVRGYVPNARWYDYHTVSILSALRGQFMNMDTPLSKINLHVRGGHILPWQKPENNTHYSRLNPLGLLVALDDGGSAHGSLFWDDGEGIGKLCMFVSVCAGMGITRNVMVLIELDDHNSTSCLFHPNSLDKRASGSISEVLS</sequence>
<dbReference type="GO" id="GO:0030246">
    <property type="term" value="F:carbohydrate binding"/>
    <property type="evidence" value="ECO:0007669"/>
    <property type="project" value="InterPro"/>
</dbReference>
<keyword evidence="7" id="KW-0472">Membrane</keyword>
<evidence type="ECO:0000256" key="9">
    <source>
        <dbReference type="ARBA" id="ARBA00023180"/>
    </source>
</evidence>
<keyword evidence="15" id="KW-1185">Reference proteome</keyword>
<dbReference type="EC" id="3.2.1.20" evidence="4"/>
<dbReference type="InterPro" id="IPR044913">
    <property type="entry name" value="P_trefoil_dom_sf"/>
</dbReference>
<dbReference type="GO" id="GO:0016020">
    <property type="term" value="C:membrane"/>
    <property type="evidence" value="ECO:0007669"/>
    <property type="project" value="UniProtKB-SubCell"/>
</dbReference>
<dbReference type="SUPFAM" id="SSF74650">
    <property type="entry name" value="Galactose mutarotase-like"/>
    <property type="match status" value="3"/>
</dbReference>
<dbReference type="Gene3D" id="2.60.40.1180">
    <property type="entry name" value="Golgi alpha-mannosidase II"/>
    <property type="match status" value="4"/>
</dbReference>
<evidence type="ECO:0000256" key="10">
    <source>
        <dbReference type="ARBA" id="ARBA00023295"/>
    </source>
</evidence>
<dbReference type="Gene3D" id="3.20.20.80">
    <property type="entry name" value="Glycosidases"/>
    <property type="match status" value="2"/>
</dbReference>
<dbReference type="PROSITE" id="PS00129">
    <property type="entry name" value="GLYCOSYL_HYDROL_F31_1"/>
    <property type="match status" value="1"/>
</dbReference>
<dbReference type="Gene3D" id="2.60.40.1760">
    <property type="entry name" value="glycosyl hydrolase (family 31)"/>
    <property type="match status" value="3"/>
</dbReference>
<evidence type="ECO:0000256" key="2">
    <source>
        <dbReference type="ARBA" id="ARBA00004370"/>
    </source>
</evidence>
<accession>A0A673NQY7</accession>
<dbReference type="Pfam" id="PF00088">
    <property type="entry name" value="Trefoil"/>
    <property type="match status" value="2"/>
</dbReference>
<evidence type="ECO:0000256" key="6">
    <source>
        <dbReference type="ARBA" id="ARBA00022801"/>
    </source>
</evidence>
<dbReference type="InterPro" id="IPR000322">
    <property type="entry name" value="Glyco_hydro_31_TIM"/>
</dbReference>
<evidence type="ECO:0000256" key="12">
    <source>
        <dbReference type="PROSITE-ProRule" id="PRU00779"/>
    </source>
</evidence>
<dbReference type="GO" id="GO:0004558">
    <property type="term" value="F:alpha-1,4-glucosidase activity"/>
    <property type="evidence" value="ECO:0007669"/>
    <property type="project" value="TreeGrafter"/>
</dbReference>
<evidence type="ECO:0000256" key="8">
    <source>
        <dbReference type="ARBA" id="ARBA00023157"/>
    </source>
</evidence>
<dbReference type="InterPro" id="IPR011013">
    <property type="entry name" value="Gal_mutarotase_sf_dom"/>
</dbReference>
<dbReference type="Pfam" id="PF13802">
    <property type="entry name" value="Gal_mutarotas_2"/>
    <property type="match status" value="3"/>
</dbReference>
<feature type="domain" description="P-type" evidence="13">
    <location>
        <begin position="912"/>
        <end position="972"/>
    </location>
</feature>